<protein>
    <submittedName>
        <fullName evidence="2">Uncharacterized protein</fullName>
    </submittedName>
</protein>
<dbReference type="Proteomes" id="UP001175271">
    <property type="component" value="Unassembled WGS sequence"/>
</dbReference>
<reference evidence="2" key="1">
    <citation type="submission" date="2023-06" db="EMBL/GenBank/DDBJ databases">
        <title>Genomic analysis of the entomopathogenic nematode Steinernema hermaphroditum.</title>
        <authorList>
            <person name="Schwarz E.M."/>
            <person name="Heppert J.K."/>
            <person name="Baniya A."/>
            <person name="Schwartz H.T."/>
            <person name="Tan C.-H."/>
            <person name="Antoshechkin I."/>
            <person name="Sternberg P.W."/>
            <person name="Goodrich-Blair H."/>
            <person name="Dillman A.R."/>
        </authorList>
    </citation>
    <scope>NUCLEOTIDE SEQUENCE</scope>
    <source>
        <strain evidence="2">PS9179</strain>
        <tissue evidence="2">Whole animal</tissue>
    </source>
</reference>
<feature type="region of interest" description="Disordered" evidence="1">
    <location>
        <begin position="75"/>
        <end position="102"/>
    </location>
</feature>
<evidence type="ECO:0000313" key="2">
    <source>
        <dbReference type="EMBL" id="KAK0410607.1"/>
    </source>
</evidence>
<name>A0AA39HTH0_9BILA</name>
<evidence type="ECO:0000313" key="3">
    <source>
        <dbReference type="Proteomes" id="UP001175271"/>
    </source>
</evidence>
<keyword evidence="3" id="KW-1185">Reference proteome</keyword>
<dbReference type="EMBL" id="JAUCMV010000003">
    <property type="protein sequence ID" value="KAK0410607.1"/>
    <property type="molecule type" value="Genomic_DNA"/>
</dbReference>
<feature type="compositionally biased region" description="Basic residues" evidence="1">
    <location>
        <begin position="92"/>
        <end position="102"/>
    </location>
</feature>
<organism evidence="2 3">
    <name type="scientific">Steinernema hermaphroditum</name>
    <dbReference type="NCBI Taxonomy" id="289476"/>
    <lineage>
        <taxon>Eukaryota</taxon>
        <taxon>Metazoa</taxon>
        <taxon>Ecdysozoa</taxon>
        <taxon>Nematoda</taxon>
        <taxon>Chromadorea</taxon>
        <taxon>Rhabditida</taxon>
        <taxon>Tylenchina</taxon>
        <taxon>Panagrolaimomorpha</taxon>
        <taxon>Strongyloidoidea</taxon>
        <taxon>Steinernematidae</taxon>
        <taxon>Steinernema</taxon>
    </lineage>
</organism>
<accession>A0AA39HTH0</accession>
<feature type="compositionally biased region" description="Basic and acidic residues" evidence="1">
    <location>
        <begin position="80"/>
        <end position="91"/>
    </location>
</feature>
<dbReference type="AlphaFoldDB" id="A0AA39HTH0"/>
<proteinExistence type="predicted"/>
<sequence>MPSRKCSESSRQSDRFVTFFRCLPRRKGRCGDQRFRGANRVRQPRSRFGEFPEMTFPSGSCRQLCKATDRLTQLTRPSRPRKEAMTETHVDHKTKRRSLRVF</sequence>
<gene>
    <name evidence="2" type="ORF">QR680_005231</name>
</gene>
<comment type="caution">
    <text evidence="2">The sequence shown here is derived from an EMBL/GenBank/DDBJ whole genome shotgun (WGS) entry which is preliminary data.</text>
</comment>
<evidence type="ECO:0000256" key="1">
    <source>
        <dbReference type="SAM" id="MobiDB-lite"/>
    </source>
</evidence>